<dbReference type="InterPro" id="IPR003029">
    <property type="entry name" value="S1_domain"/>
</dbReference>
<sequence length="125" mass="14385">MSIQEWERARRRLHFGQRFYGRVVQVPRPGTIGVFVDIGLVVGGFVDVLLLPEDAARWPTVGTKSEFEVWWVDDRPQIRLKPVDPQYRRDDFTELLSRWRPGWPQEHALPVLAIDSPPTAPDAVG</sequence>
<name>A0ABU3M827_9ACTN</name>
<gene>
    <name evidence="2" type="ORF">RQC66_43440</name>
</gene>
<comment type="caution">
    <text evidence="2">The sequence shown here is derived from an EMBL/GenBank/DDBJ whole genome shotgun (WGS) entry which is preliminary data.</text>
</comment>
<dbReference type="RefSeq" id="WP_314207779.1">
    <property type="nucleotide sequence ID" value="NZ_JAVTLL010000054.1"/>
</dbReference>
<reference evidence="3" key="1">
    <citation type="submission" date="2023-07" db="EMBL/GenBank/DDBJ databases">
        <title>Draft genome sequence of the endophytic actinobacterium Streptomyces justiciae WPN32, a potential antibiotic producer.</title>
        <authorList>
            <person name="Yasawong M."/>
            <person name="Pana W."/>
            <person name="Ganta P."/>
            <person name="Santapan N."/>
            <person name="Songngamsuk T."/>
            <person name="Phatcharaharikarn M."/>
            <person name="Kerdtoob S."/>
            <person name="Nantapong N."/>
        </authorList>
    </citation>
    <scope>NUCLEOTIDE SEQUENCE [LARGE SCALE GENOMIC DNA]</scope>
    <source>
        <strain evidence="3">WPN32</strain>
    </source>
</reference>
<organism evidence="2 3">
    <name type="scientific">Streptomyces justiciae</name>
    <dbReference type="NCBI Taxonomy" id="2780140"/>
    <lineage>
        <taxon>Bacteria</taxon>
        <taxon>Bacillati</taxon>
        <taxon>Actinomycetota</taxon>
        <taxon>Actinomycetes</taxon>
        <taxon>Kitasatosporales</taxon>
        <taxon>Streptomycetaceae</taxon>
        <taxon>Streptomyces</taxon>
    </lineage>
</organism>
<evidence type="ECO:0000313" key="2">
    <source>
        <dbReference type="EMBL" id="MDT7847585.1"/>
    </source>
</evidence>
<dbReference type="Proteomes" id="UP001257948">
    <property type="component" value="Unassembled WGS sequence"/>
</dbReference>
<evidence type="ECO:0000259" key="1">
    <source>
        <dbReference type="PROSITE" id="PS50126"/>
    </source>
</evidence>
<keyword evidence="3" id="KW-1185">Reference proteome</keyword>
<accession>A0ABU3M827</accession>
<feature type="domain" description="S1 motif" evidence="1">
    <location>
        <begin position="16"/>
        <end position="83"/>
    </location>
</feature>
<protein>
    <recommendedName>
        <fullName evidence="1">S1 motif domain-containing protein</fullName>
    </recommendedName>
</protein>
<dbReference type="PROSITE" id="PS50126">
    <property type="entry name" value="S1"/>
    <property type="match status" value="1"/>
</dbReference>
<dbReference type="EMBL" id="JAVTLL010000054">
    <property type="protein sequence ID" value="MDT7847585.1"/>
    <property type="molecule type" value="Genomic_DNA"/>
</dbReference>
<evidence type="ECO:0000313" key="3">
    <source>
        <dbReference type="Proteomes" id="UP001257948"/>
    </source>
</evidence>
<proteinExistence type="predicted"/>